<evidence type="ECO:0000256" key="5">
    <source>
        <dbReference type="ARBA" id="ARBA00022759"/>
    </source>
</evidence>
<dbReference type="SUPFAM" id="SSF143430">
    <property type="entry name" value="TTP0101/SSO1404-like"/>
    <property type="match status" value="1"/>
</dbReference>
<dbReference type="GO" id="GO:0051607">
    <property type="term" value="P:defense response to virus"/>
    <property type="evidence" value="ECO:0007669"/>
    <property type="project" value="UniProtKB-UniRule"/>
</dbReference>
<evidence type="ECO:0000256" key="4">
    <source>
        <dbReference type="ARBA" id="ARBA00022723"/>
    </source>
</evidence>
<dbReference type="Gene3D" id="3.30.70.240">
    <property type="match status" value="1"/>
</dbReference>
<dbReference type="PIRSF" id="PIRSF032582">
    <property type="entry name" value="Cas2"/>
    <property type="match status" value="1"/>
</dbReference>
<comment type="cofactor">
    <cofactor evidence="1 9">
        <name>Mg(2+)</name>
        <dbReference type="ChEBI" id="CHEBI:18420"/>
    </cofactor>
</comment>
<organism evidence="11 12">
    <name type="scientific">Enterovirga aerilata</name>
    <dbReference type="NCBI Taxonomy" id="2730920"/>
    <lineage>
        <taxon>Bacteria</taxon>
        <taxon>Pseudomonadati</taxon>
        <taxon>Pseudomonadota</taxon>
        <taxon>Alphaproteobacteria</taxon>
        <taxon>Hyphomicrobiales</taxon>
        <taxon>Methylobacteriaceae</taxon>
        <taxon>Enterovirga</taxon>
    </lineage>
</organism>
<dbReference type="AlphaFoldDB" id="A0A849HUX3"/>
<dbReference type="InterPro" id="IPR021127">
    <property type="entry name" value="CRISPR_associated_Cas2"/>
</dbReference>
<evidence type="ECO:0000256" key="3">
    <source>
        <dbReference type="ARBA" id="ARBA00022722"/>
    </source>
</evidence>
<evidence type="ECO:0000313" key="11">
    <source>
        <dbReference type="EMBL" id="NNM71296.1"/>
    </source>
</evidence>
<evidence type="ECO:0000256" key="2">
    <source>
        <dbReference type="ARBA" id="ARBA00009959"/>
    </source>
</evidence>
<keyword evidence="5 9" id="KW-0255">Endonuclease</keyword>
<evidence type="ECO:0000256" key="7">
    <source>
        <dbReference type="ARBA" id="ARBA00022842"/>
    </source>
</evidence>
<dbReference type="RefSeq" id="WP_171216772.1">
    <property type="nucleotide sequence ID" value="NZ_JABEPP010000001.1"/>
</dbReference>
<reference evidence="11 12" key="1">
    <citation type="submission" date="2020-04" db="EMBL/GenBank/DDBJ databases">
        <title>Enterovirga sp. isolate from soil.</title>
        <authorList>
            <person name="Chea S."/>
            <person name="Kim D.-U."/>
        </authorList>
    </citation>
    <scope>NUCLEOTIDE SEQUENCE [LARGE SCALE GENOMIC DNA]</scope>
    <source>
        <strain evidence="11 12">DB1703</strain>
    </source>
</reference>
<dbReference type="PANTHER" id="PTHR34405:SF3">
    <property type="entry name" value="CRISPR-ASSOCIATED ENDORIBONUCLEASE CAS2 3"/>
    <property type="match status" value="1"/>
</dbReference>
<evidence type="ECO:0000256" key="9">
    <source>
        <dbReference type="HAMAP-Rule" id="MF_01471"/>
    </source>
</evidence>
<comment type="similarity">
    <text evidence="2 9 10">Belongs to the CRISPR-associated endoribonuclease Cas2 protein family.</text>
</comment>
<gene>
    <name evidence="9 11" type="primary">cas2</name>
    <name evidence="11" type="ORF">HJG44_02665</name>
</gene>
<dbReference type="Proteomes" id="UP000564885">
    <property type="component" value="Unassembled WGS sequence"/>
</dbReference>
<evidence type="ECO:0000256" key="1">
    <source>
        <dbReference type="ARBA" id="ARBA00001946"/>
    </source>
</evidence>
<comment type="subunit">
    <text evidence="9">Homodimer, forms a heterotetramer with a Cas1 homodimer.</text>
</comment>
<keyword evidence="8 9" id="KW-0051">Antiviral defense</keyword>
<keyword evidence="3 9" id="KW-0540">Nuclease</keyword>
<name>A0A849HUX3_9HYPH</name>
<evidence type="ECO:0000256" key="10">
    <source>
        <dbReference type="PIRNR" id="PIRNR032582"/>
    </source>
</evidence>
<sequence>MLMLLTYDVNVETKIGRRRLRRVARACLDFGQRVQNSVFECEVDPAQWTALRARLVAEIDPAVDSLRFYRLGAEGRRRVEHVGAKPAPDLEGPLLF</sequence>
<protein>
    <recommendedName>
        <fullName evidence="9">CRISPR-associated endoribonuclease Cas2</fullName>
        <ecNumber evidence="9">3.1.-.-</ecNumber>
    </recommendedName>
</protein>
<proteinExistence type="inferred from homology"/>
<evidence type="ECO:0000256" key="6">
    <source>
        <dbReference type="ARBA" id="ARBA00022801"/>
    </source>
</evidence>
<evidence type="ECO:0000256" key="8">
    <source>
        <dbReference type="ARBA" id="ARBA00023118"/>
    </source>
</evidence>
<feature type="binding site" evidence="9">
    <location>
        <position position="8"/>
    </location>
    <ligand>
        <name>Mg(2+)</name>
        <dbReference type="ChEBI" id="CHEBI:18420"/>
        <note>catalytic</note>
    </ligand>
</feature>
<keyword evidence="6 9" id="KW-0378">Hydrolase</keyword>
<dbReference type="CDD" id="cd09725">
    <property type="entry name" value="Cas2_I_II_III"/>
    <property type="match status" value="1"/>
</dbReference>
<dbReference type="HAMAP" id="MF_01471">
    <property type="entry name" value="Cas2"/>
    <property type="match status" value="1"/>
</dbReference>
<dbReference type="GO" id="GO:0046872">
    <property type="term" value="F:metal ion binding"/>
    <property type="evidence" value="ECO:0007669"/>
    <property type="project" value="UniProtKB-UniRule"/>
</dbReference>
<evidence type="ECO:0000313" key="12">
    <source>
        <dbReference type="Proteomes" id="UP000564885"/>
    </source>
</evidence>
<dbReference type="EMBL" id="JABEPP010000001">
    <property type="protein sequence ID" value="NNM71296.1"/>
    <property type="molecule type" value="Genomic_DNA"/>
</dbReference>
<dbReference type="NCBIfam" id="TIGR01573">
    <property type="entry name" value="cas2"/>
    <property type="match status" value="1"/>
</dbReference>
<accession>A0A849HUX3</accession>
<dbReference type="GO" id="GO:0004521">
    <property type="term" value="F:RNA endonuclease activity"/>
    <property type="evidence" value="ECO:0007669"/>
    <property type="project" value="UniProtKB-UniRule"/>
</dbReference>
<dbReference type="PANTHER" id="PTHR34405">
    <property type="entry name" value="CRISPR-ASSOCIATED ENDORIBONUCLEASE CAS2"/>
    <property type="match status" value="1"/>
</dbReference>
<keyword evidence="7 9" id="KW-0460">Magnesium</keyword>
<dbReference type="GO" id="GO:0016787">
    <property type="term" value="F:hydrolase activity"/>
    <property type="evidence" value="ECO:0007669"/>
    <property type="project" value="UniProtKB-KW"/>
</dbReference>
<dbReference type="InterPro" id="IPR019199">
    <property type="entry name" value="Virulence_VapD/CRISPR_Cas2"/>
</dbReference>
<keyword evidence="12" id="KW-1185">Reference proteome</keyword>
<keyword evidence="4 9" id="KW-0479">Metal-binding</keyword>
<comment type="function">
    <text evidence="9">CRISPR (clustered regularly interspaced short palindromic repeat), is an adaptive immune system that provides protection against mobile genetic elements (viruses, transposable elements and conjugative plasmids). CRISPR clusters contain sequences complementary to antecedent mobile elements and target invading nucleic acids. CRISPR clusters are transcribed and processed into CRISPR RNA (crRNA). Functions as a ssRNA-specific endoribonuclease. Involved in the integration of spacer DNA into the CRISPR cassette.</text>
</comment>
<comment type="caution">
    <text evidence="11">The sequence shown here is derived from an EMBL/GenBank/DDBJ whole genome shotgun (WGS) entry which is preliminary data.</text>
</comment>
<dbReference type="Pfam" id="PF09827">
    <property type="entry name" value="CRISPR_Cas2"/>
    <property type="match status" value="1"/>
</dbReference>
<dbReference type="GO" id="GO:0043571">
    <property type="term" value="P:maintenance of CRISPR repeat elements"/>
    <property type="evidence" value="ECO:0007669"/>
    <property type="project" value="UniProtKB-UniRule"/>
</dbReference>
<dbReference type="EC" id="3.1.-.-" evidence="9"/>